<name>A0A917ZG04_9ACTN</name>
<dbReference type="AlphaFoldDB" id="A0A917ZG04"/>
<dbReference type="RefSeq" id="WP_189130081.1">
    <property type="nucleotide sequence ID" value="NZ_BMMS01000003.1"/>
</dbReference>
<reference evidence="1" key="2">
    <citation type="submission" date="2020-09" db="EMBL/GenBank/DDBJ databases">
        <authorList>
            <person name="Sun Q."/>
            <person name="Zhou Y."/>
        </authorList>
    </citation>
    <scope>NUCLEOTIDE SEQUENCE</scope>
    <source>
        <strain evidence="1">CGMCC 4.7201</strain>
    </source>
</reference>
<dbReference type="PANTHER" id="PTHR43861">
    <property type="entry name" value="TRANS-ACONITATE 2-METHYLTRANSFERASE-RELATED"/>
    <property type="match status" value="1"/>
</dbReference>
<keyword evidence="1" id="KW-0489">Methyltransferase</keyword>
<dbReference type="EMBL" id="BMMS01000003">
    <property type="protein sequence ID" value="GGO82073.1"/>
    <property type="molecule type" value="Genomic_DNA"/>
</dbReference>
<dbReference type="CDD" id="cd02440">
    <property type="entry name" value="AdoMet_MTases"/>
    <property type="match status" value="1"/>
</dbReference>
<dbReference type="GO" id="GO:0008168">
    <property type="term" value="F:methyltransferase activity"/>
    <property type="evidence" value="ECO:0007669"/>
    <property type="project" value="UniProtKB-KW"/>
</dbReference>
<protein>
    <submittedName>
        <fullName evidence="1">Methyltransferase type 12</fullName>
    </submittedName>
</protein>
<dbReference type="InterPro" id="IPR029063">
    <property type="entry name" value="SAM-dependent_MTases_sf"/>
</dbReference>
<reference evidence="1" key="1">
    <citation type="journal article" date="2014" name="Int. J. Syst. Evol. Microbiol.">
        <title>Complete genome sequence of Corynebacterium casei LMG S-19264T (=DSM 44701T), isolated from a smear-ripened cheese.</title>
        <authorList>
            <consortium name="US DOE Joint Genome Institute (JGI-PGF)"/>
            <person name="Walter F."/>
            <person name="Albersmeier A."/>
            <person name="Kalinowski J."/>
            <person name="Ruckert C."/>
        </authorList>
    </citation>
    <scope>NUCLEOTIDE SEQUENCE</scope>
    <source>
        <strain evidence="1">CGMCC 4.7201</strain>
    </source>
</reference>
<organism evidence="1 2">
    <name type="scientific">Wenjunlia tyrosinilytica</name>
    <dbReference type="NCBI Taxonomy" id="1544741"/>
    <lineage>
        <taxon>Bacteria</taxon>
        <taxon>Bacillati</taxon>
        <taxon>Actinomycetota</taxon>
        <taxon>Actinomycetes</taxon>
        <taxon>Kitasatosporales</taxon>
        <taxon>Streptomycetaceae</taxon>
        <taxon>Wenjunlia</taxon>
    </lineage>
</organism>
<dbReference type="GO" id="GO:0017000">
    <property type="term" value="P:antibiotic biosynthetic process"/>
    <property type="evidence" value="ECO:0007669"/>
    <property type="project" value="UniProtKB-ARBA"/>
</dbReference>
<evidence type="ECO:0000313" key="2">
    <source>
        <dbReference type="Proteomes" id="UP000641932"/>
    </source>
</evidence>
<gene>
    <name evidence="1" type="ORF">GCM10012280_07790</name>
</gene>
<evidence type="ECO:0000313" key="1">
    <source>
        <dbReference type="EMBL" id="GGO82073.1"/>
    </source>
</evidence>
<keyword evidence="2" id="KW-1185">Reference proteome</keyword>
<dbReference type="Gene3D" id="3.40.50.150">
    <property type="entry name" value="Vaccinia Virus protein VP39"/>
    <property type="match status" value="1"/>
</dbReference>
<dbReference type="SUPFAM" id="SSF53335">
    <property type="entry name" value="S-adenosyl-L-methionine-dependent methyltransferases"/>
    <property type="match status" value="1"/>
</dbReference>
<sequence length="361" mass="41052">MNRSERRGRPTEDTRRAIAARRASYQEDLARGVSRFFEPRRESCPWCGSGRLRQRLRTTDLLQHKPGDFVLDECRDCRHVFQNPRLNGEGLEFYYRDFYDGLGEQHLGSLFAGRDRTYRGRAEALLPFTRHPKRWLDVGTGHGHFCEAAARLLPGTSFDGLDSSAGVELARQAGRVEHGFRGGFVEFAREPAEPYDVVSMFHYLEHSTDPRAELASAHRLIRPGGHLVIEVPDPGSRCARLLGRWWLPWLQPQHLHLIRVENLRDHLTALGFTVLAEQHCEPHEPLDLLAAVWLFLDGLAPREDAPWLPARPTVVRRALRTAVLLAGVPALLLATLLDHLAKPLAPHLRLTNAYRLVARRT</sequence>
<dbReference type="Pfam" id="PF13489">
    <property type="entry name" value="Methyltransf_23"/>
    <property type="match status" value="1"/>
</dbReference>
<dbReference type="Proteomes" id="UP000641932">
    <property type="component" value="Unassembled WGS sequence"/>
</dbReference>
<accession>A0A917ZG04</accession>
<comment type="caution">
    <text evidence="1">The sequence shown here is derived from an EMBL/GenBank/DDBJ whole genome shotgun (WGS) entry which is preliminary data.</text>
</comment>
<proteinExistence type="predicted"/>
<dbReference type="GO" id="GO:0032259">
    <property type="term" value="P:methylation"/>
    <property type="evidence" value="ECO:0007669"/>
    <property type="project" value="UniProtKB-KW"/>
</dbReference>
<keyword evidence="1" id="KW-0808">Transferase</keyword>